<dbReference type="GO" id="GO:0008999">
    <property type="term" value="F:protein-N-terminal-alanine acetyltransferase activity"/>
    <property type="evidence" value="ECO:0007669"/>
    <property type="project" value="UniProtKB-EC"/>
</dbReference>
<evidence type="ECO:0000256" key="1">
    <source>
        <dbReference type="ARBA" id="ARBA00022679"/>
    </source>
</evidence>
<keyword evidence="5" id="KW-1185">Reference proteome</keyword>
<keyword evidence="4" id="KW-0687">Ribonucleoprotein</keyword>
<dbReference type="PROSITE" id="PS51186">
    <property type="entry name" value="GNAT"/>
    <property type="match status" value="1"/>
</dbReference>
<proteinExistence type="predicted"/>
<evidence type="ECO:0000313" key="4">
    <source>
        <dbReference type="EMBL" id="MFC7581103.1"/>
    </source>
</evidence>
<keyword evidence="4" id="KW-0689">Ribosomal protein</keyword>
<dbReference type="NCBIfam" id="TIGR01575">
    <property type="entry name" value="rimI"/>
    <property type="match status" value="1"/>
</dbReference>
<name>A0ABW2SND3_9ACTO</name>
<dbReference type="Pfam" id="PF00583">
    <property type="entry name" value="Acetyltransf_1"/>
    <property type="match status" value="1"/>
</dbReference>
<reference evidence="5" key="1">
    <citation type="journal article" date="2019" name="Int. J. Syst. Evol. Microbiol.">
        <title>The Global Catalogue of Microorganisms (GCM) 10K type strain sequencing project: providing services to taxonomists for standard genome sequencing and annotation.</title>
        <authorList>
            <consortium name="The Broad Institute Genomics Platform"/>
            <consortium name="The Broad Institute Genome Sequencing Center for Infectious Disease"/>
            <person name="Wu L."/>
            <person name="Ma J."/>
        </authorList>
    </citation>
    <scope>NUCLEOTIDE SEQUENCE [LARGE SCALE GENOMIC DNA]</scope>
    <source>
        <strain evidence="5">CCUG 56698</strain>
    </source>
</reference>
<dbReference type="PANTHER" id="PTHR43877">
    <property type="entry name" value="AMINOALKYLPHOSPHONATE N-ACETYLTRANSFERASE-RELATED-RELATED"/>
    <property type="match status" value="1"/>
</dbReference>
<dbReference type="Gene3D" id="3.40.630.30">
    <property type="match status" value="1"/>
</dbReference>
<accession>A0ABW2SND3</accession>
<dbReference type="InterPro" id="IPR050832">
    <property type="entry name" value="Bact_Acetyltransf"/>
</dbReference>
<protein>
    <submittedName>
        <fullName evidence="4">Ribosomal protein S18-alanine N-acetyltransferase</fullName>
        <ecNumber evidence="4">2.3.1.266</ecNumber>
    </submittedName>
</protein>
<evidence type="ECO:0000259" key="3">
    <source>
        <dbReference type="PROSITE" id="PS51186"/>
    </source>
</evidence>
<feature type="domain" description="N-acetyltransferase" evidence="3">
    <location>
        <begin position="17"/>
        <end position="161"/>
    </location>
</feature>
<evidence type="ECO:0000313" key="5">
    <source>
        <dbReference type="Proteomes" id="UP001596527"/>
    </source>
</evidence>
<dbReference type="EC" id="2.3.1.266" evidence="4"/>
<comment type="caution">
    <text evidence="4">The sequence shown here is derived from an EMBL/GenBank/DDBJ whole genome shotgun (WGS) entry which is preliminary data.</text>
</comment>
<dbReference type="InterPro" id="IPR000182">
    <property type="entry name" value="GNAT_dom"/>
</dbReference>
<dbReference type="Proteomes" id="UP001596527">
    <property type="component" value="Unassembled WGS sequence"/>
</dbReference>
<dbReference type="PANTHER" id="PTHR43877:SF2">
    <property type="entry name" value="AMINOALKYLPHOSPHONATE N-ACETYLTRANSFERASE-RELATED"/>
    <property type="match status" value="1"/>
</dbReference>
<keyword evidence="2 4" id="KW-0012">Acyltransferase</keyword>
<dbReference type="SUPFAM" id="SSF55729">
    <property type="entry name" value="Acyl-CoA N-acyltransferases (Nat)"/>
    <property type="match status" value="1"/>
</dbReference>
<dbReference type="GO" id="GO:0005840">
    <property type="term" value="C:ribosome"/>
    <property type="evidence" value="ECO:0007669"/>
    <property type="project" value="UniProtKB-KW"/>
</dbReference>
<dbReference type="EMBL" id="JBHTEF010000001">
    <property type="protein sequence ID" value="MFC7581103.1"/>
    <property type="molecule type" value="Genomic_DNA"/>
</dbReference>
<keyword evidence="1 4" id="KW-0808">Transferase</keyword>
<gene>
    <name evidence="4" type="primary">rimI</name>
    <name evidence="4" type="ORF">ACFQWG_07820</name>
</gene>
<dbReference type="InterPro" id="IPR006464">
    <property type="entry name" value="AcTrfase_RimI/Ard1"/>
</dbReference>
<evidence type="ECO:0000256" key="2">
    <source>
        <dbReference type="ARBA" id="ARBA00023315"/>
    </source>
</evidence>
<sequence>MSGPGAGPAPDGPAAPFALRALGPDDAETIADLEGEVFAEDPWSRAAVEEELRVPDRRYVAAVEGGEVLGYAGIRLGPDADIMTIGVREGRRGSGVGRALLADLLRAARESGSQRVFLEVRPSNEAALGLYARAGFRPIGRVRRYFRNPSEDAVTMRLDIMGARRS</sequence>
<dbReference type="InterPro" id="IPR016181">
    <property type="entry name" value="Acyl_CoA_acyltransferase"/>
</dbReference>
<dbReference type="RefSeq" id="WP_380974025.1">
    <property type="nucleotide sequence ID" value="NZ_JBHTEF010000001.1"/>
</dbReference>
<organism evidence="4 5">
    <name type="scientific">Schaalia naturae</name>
    <dbReference type="NCBI Taxonomy" id="635203"/>
    <lineage>
        <taxon>Bacteria</taxon>
        <taxon>Bacillati</taxon>
        <taxon>Actinomycetota</taxon>
        <taxon>Actinomycetes</taxon>
        <taxon>Actinomycetales</taxon>
        <taxon>Actinomycetaceae</taxon>
        <taxon>Schaalia</taxon>
    </lineage>
</organism>